<dbReference type="Pfam" id="PF01602">
    <property type="entry name" value="Adaptin_N"/>
    <property type="match status" value="1"/>
</dbReference>
<organism evidence="7 8">
    <name type="scientific">Galdieria yellowstonensis</name>
    <dbReference type="NCBI Taxonomy" id="3028027"/>
    <lineage>
        <taxon>Eukaryota</taxon>
        <taxon>Rhodophyta</taxon>
        <taxon>Bangiophyceae</taxon>
        <taxon>Galdieriales</taxon>
        <taxon>Galdieriaceae</taxon>
        <taxon>Galdieria</taxon>
    </lineage>
</organism>
<dbReference type="PANTHER" id="PTHR22780">
    <property type="entry name" value="ADAPTIN, ALPHA/GAMMA/EPSILON"/>
    <property type="match status" value="1"/>
</dbReference>
<comment type="caution">
    <text evidence="7">The sequence shown here is derived from an EMBL/GenBank/DDBJ whole genome shotgun (WGS) entry which is preliminary data.</text>
</comment>
<evidence type="ECO:0000313" key="8">
    <source>
        <dbReference type="Proteomes" id="UP001300502"/>
    </source>
</evidence>
<dbReference type="AlphaFoldDB" id="A0AAV9ICK4"/>
<dbReference type="GO" id="GO:0030117">
    <property type="term" value="C:membrane coat"/>
    <property type="evidence" value="ECO:0007669"/>
    <property type="project" value="InterPro"/>
</dbReference>
<accession>A0AAV9ICK4</accession>
<comment type="subcellular location">
    <subcellularLocation>
        <location evidence="1">Endomembrane system</location>
    </subcellularLocation>
</comment>
<keyword evidence="8" id="KW-1185">Reference proteome</keyword>
<keyword evidence="5" id="KW-0175">Coiled coil</keyword>
<dbReference type="GO" id="GO:0012505">
    <property type="term" value="C:endomembrane system"/>
    <property type="evidence" value="ECO:0007669"/>
    <property type="project" value="UniProtKB-SubCell"/>
</dbReference>
<evidence type="ECO:0000256" key="1">
    <source>
        <dbReference type="ARBA" id="ARBA00004308"/>
    </source>
</evidence>
<dbReference type="GO" id="GO:0016192">
    <property type="term" value="P:vesicle-mediated transport"/>
    <property type="evidence" value="ECO:0007669"/>
    <property type="project" value="InterPro"/>
</dbReference>
<evidence type="ECO:0000256" key="4">
    <source>
        <dbReference type="ARBA" id="ARBA00023136"/>
    </source>
</evidence>
<evidence type="ECO:0000256" key="3">
    <source>
        <dbReference type="ARBA" id="ARBA00022927"/>
    </source>
</evidence>
<keyword evidence="2" id="KW-0813">Transport</keyword>
<dbReference type="GO" id="GO:0006886">
    <property type="term" value="P:intracellular protein transport"/>
    <property type="evidence" value="ECO:0007669"/>
    <property type="project" value="InterPro"/>
</dbReference>
<feature type="domain" description="Clathrin/coatomer adaptor adaptin-like N-terminal" evidence="6">
    <location>
        <begin position="26"/>
        <end position="598"/>
    </location>
</feature>
<reference evidence="7 8" key="1">
    <citation type="submission" date="2022-07" db="EMBL/GenBank/DDBJ databases">
        <title>Genome-wide signatures of adaptation to extreme environments.</title>
        <authorList>
            <person name="Cho C.H."/>
            <person name="Yoon H.S."/>
        </authorList>
    </citation>
    <scope>NUCLEOTIDE SEQUENCE [LARGE SCALE GENOMIC DNA]</scope>
    <source>
        <strain evidence="7 8">108.79 E11</strain>
    </source>
</reference>
<keyword evidence="4" id="KW-0472">Membrane</keyword>
<keyword evidence="3" id="KW-0653">Protein transport</keyword>
<dbReference type="Proteomes" id="UP001300502">
    <property type="component" value="Unassembled WGS sequence"/>
</dbReference>
<evidence type="ECO:0000256" key="5">
    <source>
        <dbReference type="SAM" id="Coils"/>
    </source>
</evidence>
<proteinExistence type="predicted"/>
<dbReference type="InterPro" id="IPR011989">
    <property type="entry name" value="ARM-like"/>
</dbReference>
<dbReference type="InterPro" id="IPR002553">
    <property type="entry name" value="Clathrin/coatomer_adapt-like_N"/>
</dbReference>
<evidence type="ECO:0000256" key="2">
    <source>
        <dbReference type="ARBA" id="ARBA00022448"/>
    </source>
</evidence>
<name>A0AAV9ICK4_9RHOD</name>
<evidence type="ECO:0000313" key="7">
    <source>
        <dbReference type="EMBL" id="KAK4525001.1"/>
    </source>
</evidence>
<sequence>MLQAGYRGLTNFVTEIRDCKTYESEKERVSKELEKVESVLSDTKSKQYDRIKSVLKLLYIQTLGYNISSFEKYCINMASSRNYLEKRAGYLTFPVFLNSETSFQDRIVGILQADIVSSDSNIKWLALSTLSDLAPTETVCKAIIDSVVPLLTQKSSRELCQRAFCCLSLLCWTELGWKFLTSQEASNLLQKFLGEKDPGLLTSLMSFLRQLISVAKDAGQLHLFTYVLTELFQVLTWLLSPSFEASSYSYYEIPCPFLLSDVWKLIGQFPASFVMEIDKHSRSPISNSFLKCLSYIQKGDISNRRNATFSISLEALKVVSKLPQSQDLFTHTLTVVMSLISEDVRPTTRYFVLRALKELSFLPETWTSIQRNFHILLPFAPSETECTIQDEPLWFDQSIELLSAVCNAHNVEQVIDHMLRITSLFSLSSSQQSLIMEKCLNITQSFLRDEEKLVAVVVVLSSVCQDVEELVKLLLTKLEISQSLRRKCFAKFYELLTRGVLLEAGLLHVLLLVFPTYPSHSYDVFHNAEDVVMLLYRQMRCHENLIDLQSCFLTFLMKWIQYFPETTDVVLKIFKRYATHQDLEVQNRACEYMRFISKVG</sequence>
<protein>
    <recommendedName>
        <fullName evidence="6">Clathrin/coatomer adaptor adaptin-like N-terminal domain-containing protein</fullName>
    </recommendedName>
</protein>
<feature type="coiled-coil region" evidence="5">
    <location>
        <begin position="19"/>
        <end position="46"/>
    </location>
</feature>
<dbReference type="Gene3D" id="1.25.10.10">
    <property type="entry name" value="Leucine-rich Repeat Variant"/>
    <property type="match status" value="1"/>
</dbReference>
<dbReference type="SUPFAM" id="SSF48371">
    <property type="entry name" value="ARM repeat"/>
    <property type="match status" value="1"/>
</dbReference>
<dbReference type="InterPro" id="IPR016024">
    <property type="entry name" value="ARM-type_fold"/>
</dbReference>
<evidence type="ECO:0000259" key="6">
    <source>
        <dbReference type="Pfam" id="PF01602"/>
    </source>
</evidence>
<gene>
    <name evidence="7" type="ORF">GAYE_SCF07G2905</name>
</gene>
<dbReference type="EMBL" id="JANCYU010000027">
    <property type="protein sequence ID" value="KAK4525001.1"/>
    <property type="molecule type" value="Genomic_DNA"/>
</dbReference>
<dbReference type="InterPro" id="IPR050840">
    <property type="entry name" value="Adaptor_Complx_Large_Subunit"/>
</dbReference>